<evidence type="ECO:0000256" key="6">
    <source>
        <dbReference type="ARBA" id="ARBA00022824"/>
    </source>
</evidence>
<dbReference type="InParanoid" id="A0A1S4EXB5"/>
<evidence type="ECO:0000256" key="9">
    <source>
        <dbReference type="ARBA" id="ARBA00023180"/>
    </source>
</evidence>
<evidence type="ECO:0000256" key="3">
    <source>
        <dbReference type="ARBA" id="ARBA00011720"/>
    </source>
</evidence>
<protein>
    <submittedName>
        <fullName evidence="12">Uncharacterized protein</fullName>
    </submittedName>
</protein>
<dbReference type="GO" id="GO:0005794">
    <property type="term" value="C:Golgi apparatus"/>
    <property type="evidence" value="ECO:0007669"/>
    <property type="project" value="TreeGrafter"/>
</dbReference>
<keyword evidence="13" id="KW-1185">Reference proteome</keyword>
<feature type="region of interest" description="Disordered" evidence="11">
    <location>
        <begin position="54"/>
        <end position="113"/>
    </location>
</feature>
<evidence type="ECO:0000256" key="1">
    <source>
        <dbReference type="ARBA" id="ARBA00004477"/>
    </source>
</evidence>
<evidence type="ECO:0000313" key="13">
    <source>
        <dbReference type="Proteomes" id="UP000008820"/>
    </source>
</evidence>
<keyword evidence="6" id="KW-0256">Endoplasmic reticulum</keyword>
<reference evidence="12 13" key="1">
    <citation type="submission" date="2017-06" db="EMBL/GenBank/DDBJ databases">
        <title>Aedes aegypti genome working group (AGWG) sequencing and assembly.</title>
        <authorList>
            <consortium name="Aedes aegypti Genome Working Group (AGWG)"/>
            <person name="Matthews B.J."/>
        </authorList>
    </citation>
    <scope>NUCLEOTIDE SEQUENCE [LARGE SCALE GENOMIC DNA]</scope>
    <source>
        <strain evidence="12 13">LVP_AGWG</strain>
    </source>
</reference>
<evidence type="ECO:0000256" key="5">
    <source>
        <dbReference type="ARBA" id="ARBA00022703"/>
    </source>
</evidence>
<sequence>MSDEWEVVSKQKKPRKPAGDKNKSVAGKAGMSKIEDAETMDQIRSLYANVKDNLLLDPSHGNKENKNSQNVANGKQHSTHQQERKRSPGRGQQQSKAKQKHEADKKQPFRPKHRDLEAALKAVIVSDLRAHLWAVNENFKQNHLMALKAITSFLNENLRVDVADPTFSNKSLSYPYDVLPQDLKELIDDTITNAGDQNVQYFYDLTLSNLTGDMNKNLPHLGHSVLLQAMAISNPQICVNNLARNAILRNSFQNRSNIGLSLLWALGQGGFHDPSVGLKVWQDIMVPVIELKTYSKYVYEYVHKILHQNPSAKLDISSSDFLTILSSLTTQNKSNRDLSVLLEDASKLLVERYVLSAPKTSSTFTTLFKNIQFIAKPELIYFGLILCLTEDPECWTAWRGLYKKNIQQTTDLLSFIESTSSKSASKLLGDRLFHQFLDDIQHINTELGESRKKIDGLKGSVAVLQQVQDKVASKKSKAAKSAKSSRTGATTVCCSFLLATFLLFGLTGGLIGFDTYRAGGKFENSHTGQLLKQAGLLPTVQDAWTCSLKYSARGFKWAEEHVPVYYEKTKTTVGPYVEFSIDFSKILWNGAKKGFGNVKLLVEQKTPVVVEFVEKYAPGLPKKIGDFACSTWTTVSTFTVNTYNQSCEFFKTKVFVGQLSPESLGKAFNSTQQAAAQYYSWFHEQVDFYAKAK</sequence>
<keyword evidence="7" id="KW-1133">Transmembrane helix</keyword>
<comment type="function">
    <text evidence="10">Critical mediator, in cooperation with CASP4, of endoplasmic reticulum-stress induced apoptosis. Required or the activation of CASP4 following endoplasmic reticulum stress.</text>
</comment>
<dbReference type="FunCoup" id="A0A1S4EXB5">
    <property type="interactions" value="1666"/>
</dbReference>
<keyword evidence="8" id="KW-0472">Membrane</keyword>
<dbReference type="PANTHER" id="PTHR13448">
    <property type="entry name" value="TRANSMEMBRANE PROTEIN 214"/>
    <property type="match status" value="1"/>
</dbReference>
<comment type="subcellular location">
    <subcellularLocation>
        <location evidence="1">Endoplasmic reticulum membrane</location>
        <topology evidence="1">Multi-pass membrane protein</topology>
    </subcellularLocation>
</comment>
<dbReference type="VEuPathDB" id="VectorBase:AAEL000944"/>
<keyword evidence="9" id="KW-0325">Glycoprotein</keyword>
<evidence type="ECO:0000256" key="4">
    <source>
        <dbReference type="ARBA" id="ARBA00022692"/>
    </source>
</evidence>
<dbReference type="AlphaFoldDB" id="A0A1S4EXB5"/>
<dbReference type="InterPro" id="IPR019308">
    <property type="entry name" value="TMEM214"/>
</dbReference>
<comment type="similarity">
    <text evidence="2">Belongs to the TMEM214 family.</text>
</comment>
<feature type="region of interest" description="Disordered" evidence="11">
    <location>
        <begin position="1"/>
        <end position="36"/>
    </location>
</feature>
<dbReference type="EnsemblMetazoa" id="AAEL000944-RA">
    <property type="protein sequence ID" value="AAEL000944-PA"/>
    <property type="gene ID" value="AAEL000944"/>
</dbReference>
<proteinExistence type="inferred from homology"/>
<evidence type="ECO:0000256" key="8">
    <source>
        <dbReference type="ARBA" id="ARBA00023136"/>
    </source>
</evidence>
<evidence type="ECO:0000256" key="7">
    <source>
        <dbReference type="ARBA" id="ARBA00022989"/>
    </source>
</evidence>
<feature type="compositionally biased region" description="Polar residues" evidence="11">
    <location>
        <begin position="67"/>
        <end position="76"/>
    </location>
</feature>
<evidence type="ECO:0000256" key="10">
    <source>
        <dbReference type="ARBA" id="ARBA00024938"/>
    </source>
</evidence>
<dbReference type="OrthoDB" id="10022292at2759"/>
<evidence type="ECO:0000256" key="2">
    <source>
        <dbReference type="ARBA" id="ARBA00007984"/>
    </source>
</evidence>
<keyword evidence="4" id="KW-0812">Transmembrane</keyword>
<comment type="subunit">
    <text evidence="3">Constitutively interacts with CASP4; required for the localization of procaspase 4 to the ER.</text>
</comment>
<dbReference type="PANTHER" id="PTHR13448:SF0">
    <property type="entry name" value="TRANSMEMBRANE PROTEIN 214"/>
    <property type="match status" value="1"/>
</dbReference>
<evidence type="ECO:0000256" key="11">
    <source>
        <dbReference type="SAM" id="MobiDB-lite"/>
    </source>
</evidence>
<name>A0A1S4EXB5_AEDAE</name>
<dbReference type="Proteomes" id="UP000008820">
    <property type="component" value="Chromosome 2"/>
</dbReference>
<gene>
    <name evidence="12" type="primary">5567454</name>
</gene>
<dbReference type="GO" id="GO:0006915">
    <property type="term" value="P:apoptotic process"/>
    <property type="evidence" value="ECO:0007669"/>
    <property type="project" value="UniProtKB-KW"/>
</dbReference>
<keyword evidence="5" id="KW-0053">Apoptosis</keyword>
<dbReference type="GO" id="GO:0005789">
    <property type="term" value="C:endoplasmic reticulum membrane"/>
    <property type="evidence" value="ECO:0007669"/>
    <property type="project" value="UniProtKB-SubCell"/>
</dbReference>
<evidence type="ECO:0000313" key="12">
    <source>
        <dbReference type="EnsemblMetazoa" id="AAEL000944-PA"/>
    </source>
</evidence>
<organism evidence="12 13">
    <name type="scientific">Aedes aegypti</name>
    <name type="common">Yellowfever mosquito</name>
    <name type="synonym">Culex aegypti</name>
    <dbReference type="NCBI Taxonomy" id="7159"/>
    <lineage>
        <taxon>Eukaryota</taxon>
        <taxon>Metazoa</taxon>
        <taxon>Ecdysozoa</taxon>
        <taxon>Arthropoda</taxon>
        <taxon>Hexapoda</taxon>
        <taxon>Insecta</taxon>
        <taxon>Pterygota</taxon>
        <taxon>Neoptera</taxon>
        <taxon>Endopterygota</taxon>
        <taxon>Diptera</taxon>
        <taxon>Nematocera</taxon>
        <taxon>Culicoidea</taxon>
        <taxon>Culicidae</taxon>
        <taxon>Culicinae</taxon>
        <taxon>Aedini</taxon>
        <taxon>Aedes</taxon>
        <taxon>Stegomyia</taxon>
    </lineage>
</organism>
<accession>A0A1S4EXB5</accession>
<dbReference type="Pfam" id="PF10151">
    <property type="entry name" value="TMEM214"/>
    <property type="match status" value="1"/>
</dbReference>
<reference evidence="12" key="2">
    <citation type="submission" date="2020-05" db="UniProtKB">
        <authorList>
            <consortium name="EnsemblMetazoa"/>
        </authorList>
    </citation>
    <scope>IDENTIFICATION</scope>
    <source>
        <strain evidence="12">LVP_AGWG</strain>
    </source>
</reference>